<feature type="region of interest" description="Disordered" evidence="4">
    <location>
        <begin position="217"/>
        <end position="265"/>
    </location>
</feature>
<protein>
    <recommendedName>
        <fullName evidence="10">Elongation factor 1-gamma</fullName>
    </recommendedName>
</protein>
<evidence type="ECO:0000313" key="9">
    <source>
        <dbReference type="Proteomes" id="UP000054107"/>
    </source>
</evidence>
<dbReference type="SUPFAM" id="SSF47616">
    <property type="entry name" value="GST C-terminal domain-like"/>
    <property type="match status" value="1"/>
</dbReference>
<dbReference type="Gene3D" id="3.40.30.10">
    <property type="entry name" value="Glutaredoxin"/>
    <property type="match status" value="1"/>
</dbReference>
<dbReference type="OrthoDB" id="249703at2759"/>
<gene>
    <name evidence="8" type="primary">PARPA_14022.1 scaffold 47516</name>
</gene>
<dbReference type="InterPro" id="IPR036282">
    <property type="entry name" value="Glutathione-S-Trfase_C_sf"/>
</dbReference>
<dbReference type="AlphaFoldDB" id="A0A0B7NM41"/>
<dbReference type="SUPFAM" id="SSF89942">
    <property type="entry name" value="eEF1-gamma domain"/>
    <property type="match status" value="1"/>
</dbReference>
<dbReference type="GO" id="GO:0003746">
    <property type="term" value="F:translation elongation factor activity"/>
    <property type="evidence" value="ECO:0007669"/>
    <property type="project" value="UniProtKB-UniRule"/>
</dbReference>
<keyword evidence="2 3" id="KW-0648">Protein biosynthesis</keyword>
<evidence type="ECO:0000256" key="4">
    <source>
        <dbReference type="SAM" id="MobiDB-lite"/>
    </source>
</evidence>
<dbReference type="InterPro" id="IPR001662">
    <property type="entry name" value="EF1B_G_C"/>
</dbReference>
<evidence type="ECO:0000256" key="2">
    <source>
        <dbReference type="ARBA" id="ARBA00022917"/>
    </source>
</evidence>
<keyword evidence="9" id="KW-1185">Reference proteome</keyword>
<dbReference type="Pfam" id="PF00647">
    <property type="entry name" value="EF1G"/>
    <property type="match status" value="1"/>
</dbReference>
<organism evidence="8 9">
    <name type="scientific">Parasitella parasitica</name>
    <dbReference type="NCBI Taxonomy" id="35722"/>
    <lineage>
        <taxon>Eukaryota</taxon>
        <taxon>Fungi</taxon>
        <taxon>Fungi incertae sedis</taxon>
        <taxon>Mucoromycota</taxon>
        <taxon>Mucoromycotina</taxon>
        <taxon>Mucoromycetes</taxon>
        <taxon>Mucorales</taxon>
        <taxon>Mucorineae</taxon>
        <taxon>Mucoraceae</taxon>
        <taxon>Parasitella</taxon>
    </lineage>
</organism>
<dbReference type="Pfam" id="PF00043">
    <property type="entry name" value="GST_C"/>
    <property type="match status" value="1"/>
</dbReference>
<dbReference type="InterPro" id="IPR010987">
    <property type="entry name" value="Glutathione-S-Trfase_C-like"/>
</dbReference>
<dbReference type="EMBL" id="LN734065">
    <property type="protein sequence ID" value="CEP19706.1"/>
    <property type="molecule type" value="Genomic_DNA"/>
</dbReference>
<feature type="domain" description="GST C-terminal" evidence="7">
    <location>
        <begin position="87"/>
        <end position="213"/>
    </location>
</feature>
<accession>A0A0B7NM41</accession>
<name>A0A0B7NM41_9FUNG</name>
<evidence type="ECO:0000259" key="6">
    <source>
        <dbReference type="PROSITE" id="PS50404"/>
    </source>
</evidence>
<dbReference type="PROSITE" id="PS50405">
    <property type="entry name" value="GST_CTER"/>
    <property type="match status" value="1"/>
</dbReference>
<dbReference type="Gene3D" id="3.30.70.1010">
    <property type="entry name" value="Translation elongation factor EF1B, gamma chain, conserved domain"/>
    <property type="match status" value="1"/>
</dbReference>
<dbReference type="CDD" id="cd03181">
    <property type="entry name" value="GST_C_EF1Bgamma_like"/>
    <property type="match status" value="1"/>
</dbReference>
<dbReference type="InterPro" id="IPR036249">
    <property type="entry name" value="Thioredoxin-like_sf"/>
</dbReference>
<dbReference type="InterPro" id="IPR004046">
    <property type="entry name" value="GST_C"/>
</dbReference>
<evidence type="ECO:0000259" key="5">
    <source>
        <dbReference type="PROSITE" id="PS50040"/>
    </source>
</evidence>
<proteinExistence type="predicted"/>
<reference evidence="8 9" key="1">
    <citation type="submission" date="2014-09" db="EMBL/GenBank/DDBJ databases">
        <authorList>
            <person name="Ellenberger Sabrina"/>
        </authorList>
    </citation>
    <scope>NUCLEOTIDE SEQUENCE [LARGE SCALE GENOMIC DNA]</scope>
    <source>
        <strain evidence="8 9">CBS 412.66</strain>
    </source>
</reference>
<dbReference type="FunFam" id="1.20.1050.10:FF:000006">
    <property type="entry name" value="Elongation factor 1 gamma"/>
    <property type="match status" value="1"/>
</dbReference>
<dbReference type="InterPro" id="IPR004045">
    <property type="entry name" value="Glutathione_S-Trfase_N"/>
</dbReference>
<dbReference type="GO" id="GO:0005634">
    <property type="term" value="C:nucleus"/>
    <property type="evidence" value="ECO:0007669"/>
    <property type="project" value="TreeGrafter"/>
</dbReference>
<evidence type="ECO:0000259" key="7">
    <source>
        <dbReference type="PROSITE" id="PS50405"/>
    </source>
</evidence>
<sequence length="411" mass="46508">MAPLGTIKSYLENPRVAKAQIAAELSGVEFNVEAFDLAKDVTPEFLSKFPLGKIPVFESSEVDLFEASSIAYYAAAQKENNPILGSTAAEKAQILQWILFSENEINSNVGGWVYPLLGYGMYLKPTVDAATEKTKRALLALNKYLQSKTYLVGEAITFADIAVVTSLVLGFKTVFDKTLRDEMKNVTRYFTTVTSKSVFKKYLGEIALCETPLKFTPPKKEKKPAAPKETPKKKEAAPKPAASADGDDEEEAKPAPKPKSKLDLLPPSKFIMDQWKREYSNNDTNVAIKWFWDNFDPEGYSIWKVDYKYNDELTLTFMSNNLIGGFYARLERAHKYAFGSMIVRGENNKNTISGYFVVRGQEVPFEIYDAADYGSYNFQKIEPAQYEEKKDEFYKYLAWDFEDCVDGKVFK</sequence>
<evidence type="ECO:0000256" key="1">
    <source>
        <dbReference type="ARBA" id="ARBA00022768"/>
    </source>
</evidence>
<feature type="domain" description="GST N-terminal" evidence="6">
    <location>
        <begin position="3"/>
        <end position="82"/>
    </location>
</feature>
<dbReference type="FunFam" id="3.30.70.1010:FF:000001">
    <property type="entry name" value="Elongation factor 1-gamma 1"/>
    <property type="match status" value="1"/>
</dbReference>
<dbReference type="SFLD" id="SFLDG00358">
    <property type="entry name" value="Main_(cytGST)"/>
    <property type="match status" value="1"/>
</dbReference>
<dbReference type="InterPro" id="IPR036433">
    <property type="entry name" value="EF1B_G_C_sf"/>
</dbReference>
<evidence type="ECO:0000313" key="8">
    <source>
        <dbReference type="EMBL" id="CEP19706.1"/>
    </source>
</evidence>
<dbReference type="PROSITE" id="PS50404">
    <property type="entry name" value="GST_NTER"/>
    <property type="match status" value="1"/>
</dbReference>
<feature type="compositionally biased region" description="Basic and acidic residues" evidence="4">
    <location>
        <begin position="223"/>
        <end position="237"/>
    </location>
</feature>
<evidence type="ECO:0008006" key="10">
    <source>
        <dbReference type="Google" id="ProtNLM"/>
    </source>
</evidence>
<dbReference type="InterPro" id="IPR040079">
    <property type="entry name" value="Glutathione_S-Trfase"/>
</dbReference>
<dbReference type="InterPro" id="IPR050802">
    <property type="entry name" value="EF-GSTs"/>
</dbReference>
<dbReference type="PROSITE" id="PS50040">
    <property type="entry name" value="EF1G_C"/>
    <property type="match status" value="1"/>
</dbReference>
<dbReference type="Proteomes" id="UP000054107">
    <property type="component" value="Unassembled WGS sequence"/>
</dbReference>
<dbReference type="Pfam" id="PF02798">
    <property type="entry name" value="GST_N"/>
    <property type="match status" value="1"/>
</dbReference>
<keyword evidence="1 3" id="KW-0251">Elongation factor</keyword>
<dbReference type="SFLD" id="SFLDS00019">
    <property type="entry name" value="Glutathione_Transferase_(cytos"/>
    <property type="match status" value="1"/>
</dbReference>
<evidence type="ECO:0000256" key="3">
    <source>
        <dbReference type="PROSITE-ProRule" id="PRU00519"/>
    </source>
</evidence>
<dbReference type="SMART" id="SM01183">
    <property type="entry name" value="EF1G"/>
    <property type="match status" value="1"/>
</dbReference>
<dbReference type="PANTHER" id="PTHR43986:SF1">
    <property type="entry name" value="ELONGATION FACTOR 1-GAMMA"/>
    <property type="match status" value="1"/>
</dbReference>
<dbReference type="SUPFAM" id="SSF52833">
    <property type="entry name" value="Thioredoxin-like"/>
    <property type="match status" value="1"/>
</dbReference>
<dbReference type="STRING" id="35722.A0A0B7NM41"/>
<dbReference type="GO" id="GO:0005737">
    <property type="term" value="C:cytoplasm"/>
    <property type="evidence" value="ECO:0007669"/>
    <property type="project" value="TreeGrafter"/>
</dbReference>
<dbReference type="Gene3D" id="1.20.1050.10">
    <property type="match status" value="1"/>
</dbReference>
<dbReference type="PANTHER" id="PTHR43986">
    <property type="entry name" value="ELONGATION FACTOR 1-GAMMA"/>
    <property type="match status" value="1"/>
</dbReference>
<feature type="domain" description="EF-1-gamma C-terminal" evidence="5">
    <location>
        <begin position="258"/>
        <end position="411"/>
    </location>
</feature>